<reference evidence="5 6" key="1">
    <citation type="submission" date="2023-05" db="EMBL/GenBank/DDBJ databases">
        <authorList>
            <person name="Gao F."/>
        </authorList>
    </citation>
    <scope>NUCLEOTIDE SEQUENCE [LARGE SCALE GENOMIC DNA]</scope>
    <source>
        <strain evidence="5 6">MIMF12</strain>
    </source>
</reference>
<dbReference type="PANTHER" id="PTHR44942">
    <property type="entry name" value="METHYLTRANSF_11 DOMAIN-CONTAINING PROTEIN"/>
    <property type="match status" value="1"/>
</dbReference>
<evidence type="ECO:0000256" key="1">
    <source>
        <dbReference type="ARBA" id="ARBA00008361"/>
    </source>
</evidence>
<keyword evidence="6" id="KW-1185">Reference proteome</keyword>
<organism evidence="5 6">
    <name type="scientific">Deinococcus rhizophilus</name>
    <dbReference type="NCBI Taxonomy" id="3049544"/>
    <lineage>
        <taxon>Bacteria</taxon>
        <taxon>Thermotogati</taxon>
        <taxon>Deinococcota</taxon>
        <taxon>Deinococci</taxon>
        <taxon>Deinococcales</taxon>
        <taxon>Deinococcaceae</taxon>
        <taxon>Deinococcus</taxon>
    </lineage>
</organism>
<dbReference type="EMBL" id="JASNGB010000100">
    <property type="protein sequence ID" value="MDL2344662.1"/>
    <property type="molecule type" value="Genomic_DNA"/>
</dbReference>
<dbReference type="CDD" id="cd02440">
    <property type="entry name" value="AdoMet_MTases"/>
    <property type="match status" value="1"/>
</dbReference>
<evidence type="ECO:0000259" key="4">
    <source>
        <dbReference type="Pfam" id="PF08241"/>
    </source>
</evidence>
<dbReference type="InterPro" id="IPR013216">
    <property type="entry name" value="Methyltransf_11"/>
</dbReference>
<evidence type="ECO:0000313" key="5">
    <source>
        <dbReference type="EMBL" id="MDL2344662.1"/>
    </source>
</evidence>
<dbReference type="InterPro" id="IPR051052">
    <property type="entry name" value="Diverse_substrate_MTase"/>
</dbReference>
<sequence length="253" mass="27718">MSSPVTNPFGTPQGAARYAAGRPAFHPLVLVRLAPHLTGRDLGADVACGTGLSSVALAELVDRVLAFDVSGAMLAHAQPHPRVTYAQAPAEALPLGDGLLDVLTVAQGFHWFDRDRFLVGARRALKPDGVLALYDDFFLGEMPGREDFRAFVSSYGERYPTPPRHRYEFGQAEAQAAGFSWHEERFRHGLALTRRELVAYLMTHSNTIAATERGDETEGEVRGWLEGQLRPFYGGDEARDLSFGAVLTVLKPR</sequence>
<evidence type="ECO:0000256" key="2">
    <source>
        <dbReference type="ARBA" id="ARBA00022603"/>
    </source>
</evidence>
<comment type="similarity">
    <text evidence="1">Belongs to the methyltransferase superfamily.</text>
</comment>
<dbReference type="InterPro" id="IPR029063">
    <property type="entry name" value="SAM-dependent_MTases_sf"/>
</dbReference>
<gene>
    <name evidence="5" type="ORF">QOL99_10935</name>
</gene>
<feature type="domain" description="Methyltransferase type 11" evidence="4">
    <location>
        <begin position="45"/>
        <end position="132"/>
    </location>
</feature>
<comment type="caution">
    <text evidence="5">The sequence shown here is derived from an EMBL/GenBank/DDBJ whole genome shotgun (WGS) entry which is preliminary data.</text>
</comment>
<evidence type="ECO:0000256" key="3">
    <source>
        <dbReference type="ARBA" id="ARBA00022679"/>
    </source>
</evidence>
<proteinExistence type="inferred from homology"/>
<dbReference type="Pfam" id="PF08241">
    <property type="entry name" value="Methyltransf_11"/>
    <property type="match status" value="1"/>
</dbReference>
<dbReference type="PANTHER" id="PTHR44942:SF4">
    <property type="entry name" value="METHYLTRANSFERASE TYPE 11 DOMAIN-CONTAINING PROTEIN"/>
    <property type="match status" value="1"/>
</dbReference>
<dbReference type="Proteomes" id="UP001302059">
    <property type="component" value="Unassembled WGS sequence"/>
</dbReference>
<dbReference type="GO" id="GO:0008168">
    <property type="term" value="F:methyltransferase activity"/>
    <property type="evidence" value="ECO:0007669"/>
    <property type="project" value="UniProtKB-KW"/>
</dbReference>
<dbReference type="RefSeq" id="WP_285523800.1">
    <property type="nucleotide sequence ID" value="NZ_JASNGB010000100.1"/>
</dbReference>
<dbReference type="GO" id="GO:0032259">
    <property type="term" value="P:methylation"/>
    <property type="evidence" value="ECO:0007669"/>
    <property type="project" value="UniProtKB-KW"/>
</dbReference>
<protein>
    <submittedName>
        <fullName evidence="5">Methyltransferase domain-containing protein</fullName>
    </submittedName>
</protein>
<name>A0ABT7JHW8_9DEIO</name>
<dbReference type="Gene3D" id="3.40.50.150">
    <property type="entry name" value="Vaccinia Virus protein VP39"/>
    <property type="match status" value="1"/>
</dbReference>
<evidence type="ECO:0000313" key="6">
    <source>
        <dbReference type="Proteomes" id="UP001302059"/>
    </source>
</evidence>
<keyword evidence="2 5" id="KW-0489">Methyltransferase</keyword>
<dbReference type="SUPFAM" id="SSF53335">
    <property type="entry name" value="S-adenosyl-L-methionine-dependent methyltransferases"/>
    <property type="match status" value="1"/>
</dbReference>
<accession>A0ABT7JHW8</accession>
<keyword evidence="3" id="KW-0808">Transferase</keyword>